<name>A0A5C6B228_9BACT</name>
<dbReference type="EMBL" id="SJPN01000002">
    <property type="protein sequence ID" value="TWU05472.1"/>
    <property type="molecule type" value="Genomic_DNA"/>
</dbReference>
<protein>
    <submittedName>
        <fullName evidence="1">Uncharacterized protein</fullName>
    </submittedName>
</protein>
<evidence type="ECO:0000313" key="1">
    <source>
        <dbReference type="EMBL" id="TWU05472.1"/>
    </source>
</evidence>
<keyword evidence="2" id="KW-1185">Reference proteome</keyword>
<accession>A0A5C6B228</accession>
<organism evidence="1 2">
    <name type="scientific">Stieleria varia</name>
    <dbReference type="NCBI Taxonomy" id="2528005"/>
    <lineage>
        <taxon>Bacteria</taxon>
        <taxon>Pseudomonadati</taxon>
        <taxon>Planctomycetota</taxon>
        <taxon>Planctomycetia</taxon>
        <taxon>Pirellulales</taxon>
        <taxon>Pirellulaceae</taxon>
        <taxon>Stieleria</taxon>
    </lineage>
</organism>
<reference evidence="1 2" key="1">
    <citation type="submission" date="2019-02" db="EMBL/GenBank/DDBJ databases">
        <title>Deep-cultivation of Planctomycetes and their phenomic and genomic characterization uncovers novel biology.</title>
        <authorList>
            <person name="Wiegand S."/>
            <person name="Jogler M."/>
            <person name="Boedeker C."/>
            <person name="Pinto D."/>
            <person name="Vollmers J."/>
            <person name="Rivas-Marin E."/>
            <person name="Kohn T."/>
            <person name="Peeters S.H."/>
            <person name="Heuer A."/>
            <person name="Rast P."/>
            <person name="Oberbeckmann S."/>
            <person name="Bunk B."/>
            <person name="Jeske O."/>
            <person name="Meyerdierks A."/>
            <person name="Storesund J.E."/>
            <person name="Kallscheuer N."/>
            <person name="Luecker S."/>
            <person name="Lage O.M."/>
            <person name="Pohl T."/>
            <person name="Merkel B.J."/>
            <person name="Hornburger P."/>
            <person name="Mueller R.-W."/>
            <person name="Bruemmer F."/>
            <person name="Labrenz M."/>
            <person name="Spormann A.M."/>
            <person name="Op Den Camp H."/>
            <person name="Overmann J."/>
            <person name="Amann R."/>
            <person name="Jetten M.S.M."/>
            <person name="Mascher T."/>
            <person name="Medema M.H."/>
            <person name="Devos D.P."/>
            <person name="Kaster A.-K."/>
            <person name="Ovreas L."/>
            <person name="Rohde M."/>
            <person name="Galperin M.Y."/>
            <person name="Jogler C."/>
        </authorList>
    </citation>
    <scope>NUCLEOTIDE SEQUENCE [LARGE SCALE GENOMIC DNA]</scope>
    <source>
        <strain evidence="1 2">Pla52n</strain>
    </source>
</reference>
<evidence type="ECO:0000313" key="2">
    <source>
        <dbReference type="Proteomes" id="UP000320176"/>
    </source>
</evidence>
<proteinExistence type="predicted"/>
<dbReference type="AlphaFoldDB" id="A0A5C6B228"/>
<sequence>MLNSPAKCSVPTNSISRCDASEFRFFHEDHRAFVDDLPAPPQGIFSTFAPSLEIGLSHLGAKTRVRLLDCSELSDRVSSGNIFVAISNDQYSFWDGRVVDRTIQFLKMGAISSTPFWRSPLQPIEVHLMLERYPDIKEGRTL</sequence>
<comment type="caution">
    <text evidence="1">The sequence shown here is derived from an EMBL/GenBank/DDBJ whole genome shotgun (WGS) entry which is preliminary data.</text>
</comment>
<dbReference type="Proteomes" id="UP000320176">
    <property type="component" value="Unassembled WGS sequence"/>
</dbReference>
<gene>
    <name evidence="1" type="ORF">Pla52n_11840</name>
</gene>